<dbReference type="PANTHER" id="PTHR34001">
    <property type="entry name" value="BLL7405 PROTEIN"/>
    <property type="match status" value="1"/>
</dbReference>
<dbReference type="PANTHER" id="PTHR34001:SF3">
    <property type="entry name" value="BLL7405 PROTEIN"/>
    <property type="match status" value="1"/>
</dbReference>
<dbReference type="InterPro" id="IPR011250">
    <property type="entry name" value="OMP/PagP_B-barrel"/>
</dbReference>
<gene>
    <name evidence="7" type="ORF">FH759_10285</name>
</gene>
<dbReference type="Proteomes" id="UP000483078">
    <property type="component" value="Unassembled WGS sequence"/>
</dbReference>
<reference evidence="7 8" key="1">
    <citation type="submission" date="2019-06" db="EMBL/GenBank/DDBJ databases">
        <title>Enrichment of Autotrophic Halophilic Microorganisms from Red Sea Brine Pool Using Microbial Electrosynthesis System.</title>
        <authorList>
            <person name="Alqahtani M.F."/>
            <person name="Bajracharya S."/>
            <person name="Katuri K.P."/>
            <person name="Ali M."/>
            <person name="Saikaly P.E."/>
        </authorList>
    </citation>
    <scope>NUCLEOTIDE SEQUENCE [LARGE SCALE GENOMIC DNA]</scope>
    <source>
        <strain evidence="7">MES6</strain>
    </source>
</reference>
<dbReference type="EMBL" id="VENJ01000013">
    <property type="protein sequence ID" value="MTJ05063.1"/>
    <property type="molecule type" value="Genomic_DNA"/>
</dbReference>
<comment type="caution">
    <text evidence="7">The sequence shown here is derived from an EMBL/GenBank/DDBJ whole genome shotgun (WGS) entry which is preliminary data.</text>
</comment>
<evidence type="ECO:0000256" key="1">
    <source>
        <dbReference type="ARBA" id="ARBA00004370"/>
    </source>
</evidence>
<feature type="domain" description="Outer membrane protein beta-barrel" evidence="6">
    <location>
        <begin position="8"/>
        <end position="192"/>
    </location>
</feature>
<comment type="similarity">
    <text evidence="4">Belongs to the Omp25/RopB family.</text>
</comment>
<name>A0A7C9HNH5_9RHOB</name>
<feature type="signal peptide" evidence="5">
    <location>
        <begin position="1"/>
        <end position="21"/>
    </location>
</feature>
<keyword evidence="2 5" id="KW-0732">Signal</keyword>
<accession>A0A7C9HNH5</accession>
<dbReference type="InterPro" id="IPR027385">
    <property type="entry name" value="Beta-barrel_OMP"/>
</dbReference>
<evidence type="ECO:0000256" key="5">
    <source>
        <dbReference type="SAM" id="SignalP"/>
    </source>
</evidence>
<organism evidence="7 8">
    <name type="scientific">Sediminimonas qiaohouensis</name>
    <dbReference type="NCBI Taxonomy" id="552061"/>
    <lineage>
        <taxon>Bacteria</taxon>
        <taxon>Pseudomonadati</taxon>
        <taxon>Pseudomonadota</taxon>
        <taxon>Alphaproteobacteria</taxon>
        <taxon>Rhodobacterales</taxon>
        <taxon>Roseobacteraceae</taxon>
        <taxon>Sediminimonas</taxon>
    </lineage>
</organism>
<dbReference type="InterPro" id="IPR051692">
    <property type="entry name" value="OMP-like"/>
</dbReference>
<dbReference type="AlphaFoldDB" id="A0A7C9HNH5"/>
<evidence type="ECO:0000256" key="2">
    <source>
        <dbReference type="ARBA" id="ARBA00022729"/>
    </source>
</evidence>
<proteinExistence type="inferred from homology"/>
<dbReference type="SUPFAM" id="SSF56925">
    <property type="entry name" value="OMPA-like"/>
    <property type="match status" value="1"/>
</dbReference>
<evidence type="ECO:0000256" key="3">
    <source>
        <dbReference type="ARBA" id="ARBA00023136"/>
    </source>
</evidence>
<dbReference type="Pfam" id="PF13505">
    <property type="entry name" value="OMP_b-brl"/>
    <property type="match status" value="1"/>
</dbReference>
<keyword evidence="3" id="KW-0472">Membrane</keyword>
<feature type="chain" id="PRO_5028820614" evidence="5">
    <location>
        <begin position="22"/>
        <end position="192"/>
    </location>
</feature>
<comment type="subcellular location">
    <subcellularLocation>
        <location evidence="1">Membrane</location>
    </subcellularLocation>
</comment>
<dbReference type="GO" id="GO:0016020">
    <property type="term" value="C:membrane"/>
    <property type="evidence" value="ECO:0007669"/>
    <property type="project" value="UniProtKB-SubCell"/>
</dbReference>
<evidence type="ECO:0000313" key="7">
    <source>
        <dbReference type="EMBL" id="MTJ05063.1"/>
    </source>
</evidence>
<evidence type="ECO:0000313" key="8">
    <source>
        <dbReference type="Proteomes" id="UP000483078"/>
    </source>
</evidence>
<protein>
    <submittedName>
        <fullName evidence="7">Porin family protein</fullName>
    </submittedName>
</protein>
<sequence>MLKITTTAAVLAAALSAPAFAGSVDPAPMEPVVPAPAPAPQWQGGYAGVELGYASVDESPGANDDGVIGGFIAGYDWQSGSTVYGLGLDIDATGVTVGGTDVDHIGRLKGRIGQATGNGLIYATAGAARMKTSAGGTSATDNGWFAGVGYETFVAQNTTVGGELLYHDFSNFDGGGVDLSATTLQVRVAFRF</sequence>
<evidence type="ECO:0000259" key="6">
    <source>
        <dbReference type="Pfam" id="PF13505"/>
    </source>
</evidence>
<evidence type="ECO:0000256" key="4">
    <source>
        <dbReference type="ARBA" id="ARBA00038306"/>
    </source>
</evidence>
<dbReference type="RefSeq" id="WP_273249852.1">
    <property type="nucleotide sequence ID" value="NZ_VENJ01000013.1"/>
</dbReference>